<dbReference type="PANTHER" id="PTHR35848:SF6">
    <property type="entry name" value="CUPIN TYPE-2 DOMAIN-CONTAINING PROTEIN"/>
    <property type="match status" value="1"/>
</dbReference>
<dbReference type="AlphaFoldDB" id="A0A6A5VC36"/>
<evidence type="ECO:0000313" key="4">
    <source>
        <dbReference type="Proteomes" id="UP000800036"/>
    </source>
</evidence>
<keyword evidence="1" id="KW-0479">Metal-binding</keyword>
<dbReference type="Gene3D" id="2.60.120.10">
    <property type="entry name" value="Jelly Rolls"/>
    <property type="match status" value="1"/>
</dbReference>
<proteinExistence type="predicted"/>
<sequence length="143" mass="15635">MARPARPIVLSAQTIAAMPEEGFSEAATRGDVTWKTLLSSSRTLSDTLTSGLARCAPRGGHLKCHRHTHPEVYHVVQGRGIVTVDGEEKEVGRGSVVFIPGNAEHGIRNEDDEDDLVWLYVFAVDTFEEVVYRFGEGGTKAKL</sequence>
<evidence type="ECO:0000313" key="3">
    <source>
        <dbReference type="EMBL" id="KAF1973562.1"/>
    </source>
</evidence>
<dbReference type="Pfam" id="PF07883">
    <property type="entry name" value="Cupin_2"/>
    <property type="match status" value="1"/>
</dbReference>
<protein>
    <submittedName>
        <fullName evidence="3">RmlC-like cupin</fullName>
    </submittedName>
</protein>
<dbReference type="InterPro" id="IPR051610">
    <property type="entry name" value="GPI/OXD"/>
</dbReference>
<dbReference type="GO" id="GO:0046872">
    <property type="term" value="F:metal ion binding"/>
    <property type="evidence" value="ECO:0007669"/>
    <property type="project" value="UniProtKB-KW"/>
</dbReference>
<evidence type="ECO:0000259" key="2">
    <source>
        <dbReference type="Pfam" id="PF07883"/>
    </source>
</evidence>
<gene>
    <name evidence="3" type="ORF">BU23DRAFT_554190</name>
</gene>
<dbReference type="InterPro" id="IPR014710">
    <property type="entry name" value="RmlC-like_jellyroll"/>
</dbReference>
<dbReference type="EMBL" id="ML976680">
    <property type="protein sequence ID" value="KAF1973562.1"/>
    <property type="molecule type" value="Genomic_DNA"/>
</dbReference>
<evidence type="ECO:0000256" key="1">
    <source>
        <dbReference type="ARBA" id="ARBA00022723"/>
    </source>
</evidence>
<organism evidence="3 4">
    <name type="scientific">Bimuria novae-zelandiae CBS 107.79</name>
    <dbReference type="NCBI Taxonomy" id="1447943"/>
    <lineage>
        <taxon>Eukaryota</taxon>
        <taxon>Fungi</taxon>
        <taxon>Dikarya</taxon>
        <taxon>Ascomycota</taxon>
        <taxon>Pezizomycotina</taxon>
        <taxon>Dothideomycetes</taxon>
        <taxon>Pleosporomycetidae</taxon>
        <taxon>Pleosporales</taxon>
        <taxon>Massarineae</taxon>
        <taxon>Didymosphaeriaceae</taxon>
        <taxon>Bimuria</taxon>
    </lineage>
</organism>
<keyword evidence="4" id="KW-1185">Reference proteome</keyword>
<name>A0A6A5VC36_9PLEO</name>
<dbReference type="InterPro" id="IPR013096">
    <property type="entry name" value="Cupin_2"/>
</dbReference>
<dbReference type="OrthoDB" id="445803at2759"/>
<dbReference type="InterPro" id="IPR011051">
    <property type="entry name" value="RmlC_Cupin_sf"/>
</dbReference>
<dbReference type="Proteomes" id="UP000800036">
    <property type="component" value="Unassembled WGS sequence"/>
</dbReference>
<accession>A0A6A5VC36</accession>
<reference evidence="3" key="1">
    <citation type="journal article" date="2020" name="Stud. Mycol.">
        <title>101 Dothideomycetes genomes: a test case for predicting lifestyles and emergence of pathogens.</title>
        <authorList>
            <person name="Haridas S."/>
            <person name="Albert R."/>
            <person name="Binder M."/>
            <person name="Bloem J."/>
            <person name="Labutti K."/>
            <person name="Salamov A."/>
            <person name="Andreopoulos B."/>
            <person name="Baker S."/>
            <person name="Barry K."/>
            <person name="Bills G."/>
            <person name="Bluhm B."/>
            <person name="Cannon C."/>
            <person name="Castanera R."/>
            <person name="Culley D."/>
            <person name="Daum C."/>
            <person name="Ezra D."/>
            <person name="Gonzalez J."/>
            <person name="Henrissat B."/>
            <person name="Kuo A."/>
            <person name="Liang C."/>
            <person name="Lipzen A."/>
            <person name="Lutzoni F."/>
            <person name="Magnuson J."/>
            <person name="Mondo S."/>
            <person name="Nolan M."/>
            <person name="Ohm R."/>
            <person name="Pangilinan J."/>
            <person name="Park H.-J."/>
            <person name="Ramirez L."/>
            <person name="Alfaro M."/>
            <person name="Sun H."/>
            <person name="Tritt A."/>
            <person name="Yoshinaga Y."/>
            <person name="Zwiers L.-H."/>
            <person name="Turgeon B."/>
            <person name="Goodwin S."/>
            <person name="Spatafora J."/>
            <person name="Crous P."/>
            <person name="Grigoriev I."/>
        </authorList>
    </citation>
    <scope>NUCLEOTIDE SEQUENCE</scope>
    <source>
        <strain evidence="3">CBS 107.79</strain>
    </source>
</reference>
<feature type="domain" description="Cupin type-2" evidence="2">
    <location>
        <begin position="56"/>
        <end position="122"/>
    </location>
</feature>
<dbReference type="PANTHER" id="PTHR35848">
    <property type="entry name" value="OXALATE-BINDING PROTEIN"/>
    <property type="match status" value="1"/>
</dbReference>
<dbReference type="SUPFAM" id="SSF51182">
    <property type="entry name" value="RmlC-like cupins"/>
    <property type="match status" value="1"/>
</dbReference>